<dbReference type="PROSITE" id="PS50089">
    <property type="entry name" value="ZF_RING_2"/>
    <property type="match status" value="1"/>
</dbReference>
<comment type="caution">
    <text evidence="3">The sequence shown here is derived from an EMBL/GenBank/DDBJ whole genome shotgun (WGS) entry which is preliminary data.</text>
</comment>
<dbReference type="PANTHER" id="PTHR46798:SF3">
    <property type="entry name" value="RING FINGER FAMILY PROTEIN"/>
    <property type="match status" value="1"/>
</dbReference>
<dbReference type="SMART" id="SM00184">
    <property type="entry name" value="RING"/>
    <property type="match status" value="1"/>
</dbReference>
<organism evidence="3 4">
    <name type="scientific">Tripterygium wilfordii</name>
    <name type="common">Thunder God vine</name>
    <dbReference type="NCBI Taxonomy" id="458696"/>
    <lineage>
        <taxon>Eukaryota</taxon>
        <taxon>Viridiplantae</taxon>
        <taxon>Streptophyta</taxon>
        <taxon>Embryophyta</taxon>
        <taxon>Tracheophyta</taxon>
        <taxon>Spermatophyta</taxon>
        <taxon>Magnoliopsida</taxon>
        <taxon>eudicotyledons</taxon>
        <taxon>Gunneridae</taxon>
        <taxon>Pentapetalae</taxon>
        <taxon>rosids</taxon>
        <taxon>fabids</taxon>
        <taxon>Celastrales</taxon>
        <taxon>Celastraceae</taxon>
        <taxon>Tripterygium</taxon>
    </lineage>
</organism>
<reference evidence="3 4" key="1">
    <citation type="journal article" date="2020" name="Nat. Commun.">
        <title>Genome of Tripterygium wilfordii and identification of cytochrome P450 involved in triptolide biosynthesis.</title>
        <authorList>
            <person name="Tu L."/>
            <person name="Su P."/>
            <person name="Zhang Z."/>
            <person name="Gao L."/>
            <person name="Wang J."/>
            <person name="Hu T."/>
            <person name="Zhou J."/>
            <person name="Zhang Y."/>
            <person name="Zhao Y."/>
            <person name="Liu Y."/>
            <person name="Song Y."/>
            <person name="Tong Y."/>
            <person name="Lu Y."/>
            <person name="Yang J."/>
            <person name="Xu C."/>
            <person name="Jia M."/>
            <person name="Peters R.J."/>
            <person name="Huang L."/>
            <person name="Gao W."/>
        </authorList>
    </citation>
    <scope>NUCLEOTIDE SEQUENCE [LARGE SCALE GENOMIC DNA]</scope>
    <source>
        <strain evidence="4">cv. XIE 37</strain>
        <tissue evidence="3">Leaf</tissue>
    </source>
</reference>
<feature type="domain" description="RING-type" evidence="2">
    <location>
        <begin position="35"/>
        <end position="80"/>
    </location>
</feature>
<dbReference type="AlphaFoldDB" id="A0A7J7D0K5"/>
<keyword evidence="1" id="KW-0862">Zinc</keyword>
<accession>A0A7J7D0K5</accession>
<dbReference type="GO" id="GO:0008270">
    <property type="term" value="F:zinc ion binding"/>
    <property type="evidence" value="ECO:0007669"/>
    <property type="project" value="UniProtKB-KW"/>
</dbReference>
<dbReference type="InterPro" id="IPR044274">
    <property type="entry name" value="RFI2"/>
</dbReference>
<evidence type="ECO:0000256" key="1">
    <source>
        <dbReference type="PROSITE-ProRule" id="PRU00175"/>
    </source>
</evidence>
<dbReference type="SUPFAM" id="SSF57850">
    <property type="entry name" value="RING/U-box"/>
    <property type="match status" value="1"/>
</dbReference>
<keyword evidence="4" id="KW-1185">Reference proteome</keyword>
<dbReference type="InterPro" id="IPR001841">
    <property type="entry name" value="Znf_RING"/>
</dbReference>
<dbReference type="Gene3D" id="3.30.40.10">
    <property type="entry name" value="Zinc/RING finger domain, C3HC4 (zinc finger)"/>
    <property type="match status" value="1"/>
</dbReference>
<keyword evidence="1" id="KW-0863">Zinc-finger</keyword>
<keyword evidence="1" id="KW-0479">Metal-binding</keyword>
<evidence type="ECO:0000259" key="2">
    <source>
        <dbReference type="PROSITE" id="PS50089"/>
    </source>
</evidence>
<dbReference type="Proteomes" id="UP000593562">
    <property type="component" value="Unassembled WGS sequence"/>
</dbReference>
<dbReference type="PANTHER" id="PTHR46798">
    <property type="entry name" value="OS09G0511500 PROTEIN"/>
    <property type="match status" value="1"/>
</dbReference>
<proteinExistence type="predicted"/>
<dbReference type="Pfam" id="PF13639">
    <property type="entry name" value="zf-RING_2"/>
    <property type="match status" value="1"/>
</dbReference>
<dbReference type="EMBL" id="JAAARO010000012">
    <property type="protein sequence ID" value="KAF5739877.1"/>
    <property type="molecule type" value="Genomic_DNA"/>
</dbReference>
<evidence type="ECO:0000313" key="3">
    <source>
        <dbReference type="EMBL" id="KAF5739877.1"/>
    </source>
</evidence>
<dbReference type="InterPro" id="IPR013083">
    <property type="entry name" value="Znf_RING/FYVE/PHD"/>
</dbReference>
<dbReference type="GO" id="GO:0004842">
    <property type="term" value="F:ubiquitin-protein transferase activity"/>
    <property type="evidence" value="ECO:0007669"/>
    <property type="project" value="InterPro"/>
</dbReference>
<protein>
    <recommendedName>
        <fullName evidence="2">RING-type domain-containing protein</fullName>
    </recommendedName>
</protein>
<sequence length="126" mass="13318">MGLGGKDDVIVDDGGACGGGGGGGGGGKSFGSVSCSICLEAVTDNGDRSWAKLQCGHKFHLDCIGSAFNIKGAMQCPNCRKIEKGQWLYSNGSRTVTEFSMDDWTHDEDLHDLGYSEMGLFISWIS</sequence>
<name>A0A7J7D0K5_TRIWF</name>
<evidence type="ECO:0000313" key="4">
    <source>
        <dbReference type="Proteomes" id="UP000593562"/>
    </source>
</evidence>
<dbReference type="InParanoid" id="A0A7J7D0K5"/>
<gene>
    <name evidence="3" type="ORF">HS088_TW12G01088</name>
</gene>